<feature type="region of interest" description="Disordered" evidence="1">
    <location>
        <begin position="496"/>
        <end position="517"/>
    </location>
</feature>
<evidence type="ECO:0000256" key="1">
    <source>
        <dbReference type="SAM" id="MobiDB-lite"/>
    </source>
</evidence>
<protein>
    <submittedName>
        <fullName evidence="2">Uncharacterized protein</fullName>
    </submittedName>
</protein>
<feature type="region of interest" description="Disordered" evidence="1">
    <location>
        <begin position="391"/>
        <end position="415"/>
    </location>
</feature>
<dbReference type="AlphaFoldDB" id="A0A644U1K6"/>
<proteinExistence type="predicted"/>
<reference evidence="2" key="1">
    <citation type="submission" date="2019-08" db="EMBL/GenBank/DDBJ databases">
        <authorList>
            <person name="Kucharzyk K."/>
            <person name="Murdoch R.W."/>
            <person name="Higgins S."/>
            <person name="Loffler F."/>
        </authorList>
    </citation>
    <scope>NUCLEOTIDE SEQUENCE</scope>
</reference>
<name>A0A644U1K6_9ZZZZ</name>
<sequence>MFNFHPARGFCKGQGRCPSAFGLTPEYLDQEKAPGFFLGANTPAGGSRAPKGAAVGSVERLEVQAGTFLDAREPARGDGLRLGVEAQRVGTVLVQVAEGRLLPAAEGVVAQRHRDREVDPDHADVDAAGEIARGVAIGGEDRGAVAVIVVDHQLQRVVIAVHPHRRQHRPEDLLAVDVHLGGDVVEERRADVEAVLVALDLQAAAIDDERRALLDARADQPVDPVLRLLGDDRPEVDVVARGIGADLELLDLRNELLDQPVGGFLAHRHRDRDRHAAFARRAEARTHQRIGRLVEIGVGHDDHVVLRAAEALCALAVGAGTAIDVLCDRGGPHEAHGLHGLVVEDRVDDFLVAVHHLQHAIGQARFLGQLGKPDRGRGAALRGFQDHRVAGNERRAHLPQRDHRREVEGRDARDDAKRLTHRVEVDARAGAVGVFALEKGRRAHADLDHLEPALHVAARIGQGLAMLARDELGQLVHMRVDQVAEFHHHPGAALRVGRGPDRLRGGGGGNRRVEFRGGGERDARLHLARRRVVDVSETAGRARHQLAVDPVSDLLHRVPPVNWSRKP</sequence>
<accession>A0A644U1K6</accession>
<gene>
    <name evidence="2" type="ORF">SDC9_18917</name>
</gene>
<comment type="caution">
    <text evidence="2">The sequence shown here is derived from an EMBL/GenBank/DDBJ whole genome shotgun (WGS) entry which is preliminary data.</text>
</comment>
<dbReference type="EMBL" id="VSSQ01000070">
    <property type="protein sequence ID" value="MPL73124.1"/>
    <property type="molecule type" value="Genomic_DNA"/>
</dbReference>
<evidence type="ECO:0000313" key="2">
    <source>
        <dbReference type="EMBL" id="MPL73124.1"/>
    </source>
</evidence>
<organism evidence="2">
    <name type="scientific">bioreactor metagenome</name>
    <dbReference type="NCBI Taxonomy" id="1076179"/>
    <lineage>
        <taxon>unclassified sequences</taxon>
        <taxon>metagenomes</taxon>
        <taxon>ecological metagenomes</taxon>
    </lineage>
</organism>